<keyword evidence="2" id="KW-1185">Reference proteome</keyword>
<gene>
    <name evidence="1" type="ORF">EGR_03096</name>
</gene>
<dbReference type="KEGG" id="egl:EGR_03096"/>
<dbReference type="EMBL" id="APAU02000015">
    <property type="protein sequence ID" value="EUB62075.1"/>
    <property type="molecule type" value="Genomic_DNA"/>
</dbReference>
<dbReference type="AlphaFoldDB" id="W6UKL8"/>
<dbReference type="GeneID" id="36338811"/>
<protein>
    <submittedName>
        <fullName evidence="1">Uncharacterized protein</fullName>
    </submittedName>
</protein>
<evidence type="ECO:0000313" key="2">
    <source>
        <dbReference type="Proteomes" id="UP000019149"/>
    </source>
</evidence>
<dbReference type="CTD" id="36338811"/>
<sequence length="287" mass="32709">MDGGMVPYLKLPVKVPEVYHEAISFYPHFKNVFETPNLINLFTNGKFSQHSLTFVKLLVTMWSSASSSLEKKADLVQVIYSLENSSTINFAFVSNSIGVHIPEFDKAGYCICELKIRLQSATFSAKQTPLSGKSINIYAKNLKASYKNVSFTGWLAIVFCRFNHGIVIKKVFLFVNSSYFVSQELFIKCEFQNPASNLRNKLNRTNYYKKSPGGPETNCNEWYVQILVSKNFHCVAKTVKHKCYLFSRFPPFHWLNTNNRFANCRYTCPPDEALADVLCFICLGTSP</sequence>
<accession>W6UKL8</accession>
<reference evidence="1 2" key="1">
    <citation type="journal article" date="2013" name="Nat. Genet.">
        <title>The genome of the hydatid tapeworm Echinococcus granulosus.</title>
        <authorList>
            <person name="Zheng H."/>
            <person name="Zhang W."/>
            <person name="Zhang L."/>
            <person name="Zhang Z."/>
            <person name="Li J."/>
            <person name="Lu G."/>
            <person name="Zhu Y."/>
            <person name="Wang Y."/>
            <person name="Huang Y."/>
            <person name="Liu J."/>
            <person name="Kang H."/>
            <person name="Chen J."/>
            <person name="Wang L."/>
            <person name="Chen A."/>
            <person name="Yu S."/>
            <person name="Gao Z."/>
            <person name="Jin L."/>
            <person name="Gu W."/>
            <person name="Wang Z."/>
            <person name="Zhao L."/>
            <person name="Shi B."/>
            <person name="Wen H."/>
            <person name="Lin R."/>
            <person name="Jones M.K."/>
            <person name="Brejova B."/>
            <person name="Vinar T."/>
            <person name="Zhao G."/>
            <person name="McManus D.P."/>
            <person name="Chen Z."/>
            <person name="Zhou Y."/>
            <person name="Wang S."/>
        </authorList>
    </citation>
    <scope>NUCLEOTIDE SEQUENCE [LARGE SCALE GENOMIC DNA]</scope>
</reference>
<proteinExistence type="predicted"/>
<evidence type="ECO:0000313" key="1">
    <source>
        <dbReference type="EMBL" id="EUB62075.1"/>
    </source>
</evidence>
<dbReference type="Proteomes" id="UP000019149">
    <property type="component" value="Unassembled WGS sequence"/>
</dbReference>
<comment type="caution">
    <text evidence="1">The sequence shown here is derived from an EMBL/GenBank/DDBJ whole genome shotgun (WGS) entry which is preliminary data.</text>
</comment>
<dbReference type="RefSeq" id="XP_024353271.1">
    <property type="nucleotide sequence ID" value="XM_024492345.1"/>
</dbReference>
<organism evidence="1 2">
    <name type="scientific">Echinococcus granulosus</name>
    <name type="common">Hydatid tapeworm</name>
    <dbReference type="NCBI Taxonomy" id="6210"/>
    <lineage>
        <taxon>Eukaryota</taxon>
        <taxon>Metazoa</taxon>
        <taxon>Spiralia</taxon>
        <taxon>Lophotrochozoa</taxon>
        <taxon>Platyhelminthes</taxon>
        <taxon>Cestoda</taxon>
        <taxon>Eucestoda</taxon>
        <taxon>Cyclophyllidea</taxon>
        <taxon>Taeniidae</taxon>
        <taxon>Echinococcus</taxon>
        <taxon>Echinococcus granulosus group</taxon>
    </lineage>
</organism>
<name>W6UKL8_ECHGR</name>